<dbReference type="InterPro" id="IPR017900">
    <property type="entry name" value="4Fe4S_Fe_S_CS"/>
</dbReference>
<dbReference type="InterPro" id="IPR017896">
    <property type="entry name" value="4Fe4S_Fe-S-bd"/>
</dbReference>
<dbReference type="EMBL" id="AP025564">
    <property type="protein sequence ID" value="BDE95688.1"/>
    <property type="molecule type" value="Genomic_DNA"/>
</dbReference>
<dbReference type="Gene3D" id="3.30.70.20">
    <property type="match status" value="1"/>
</dbReference>
<proteinExistence type="predicted"/>
<keyword evidence="2" id="KW-0408">Iron</keyword>
<reference evidence="5 6" key="1">
    <citation type="submission" date="2022-01" db="EMBL/GenBank/DDBJ databases">
        <title>Novel bile acid biosynthetic pathways are enriched in the microbiome of centenarians.</title>
        <authorList>
            <person name="Sato Y."/>
            <person name="Atarashi K."/>
            <person name="Plichta R.D."/>
            <person name="Arai Y."/>
            <person name="Sasajima S."/>
            <person name="Kearney M.S."/>
            <person name="Suda W."/>
            <person name="Takeshita K."/>
            <person name="Sasaki T."/>
            <person name="Okamoto S."/>
            <person name="Skelly N.A."/>
            <person name="Okamura Y."/>
            <person name="Vlamakis H."/>
            <person name="Li Y."/>
            <person name="Tanoue T."/>
            <person name="Takei H."/>
            <person name="Nittono H."/>
            <person name="Narushima S."/>
            <person name="Irie J."/>
            <person name="Itoh H."/>
            <person name="Moriya K."/>
            <person name="Sugiura Y."/>
            <person name="Suematsu M."/>
            <person name="Moritoki N."/>
            <person name="Shibata S."/>
            <person name="Littman R.D."/>
            <person name="Fischbach A.M."/>
            <person name="Uwamino Y."/>
            <person name="Inoue T."/>
            <person name="Honda A."/>
            <person name="Hattori M."/>
            <person name="Murai T."/>
            <person name="Xavier J.R."/>
            <person name="Hirose N."/>
            <person name="Honda K."/>
        </authorList>
    </citation>
    <scope>NUCLEOTIDE SEQUENCE [LARGE SCALE GENOMIC DNA]</scope>
    <source>
        <strain evidence="5 6">CE91-St30</strain>
    </source>
</reference>
<dbReference type="InterPro" id="IPR003748">
    <property type="entry name" value="DUF169"/>
</dbReference>
<dbReference type="RefSeq" id="WP_244411987.1">
    <property type="nucleotide sequence ID" value="NZ_AP025564.1"/>
</dbReference>
<evidence type="ECO:0000313" key="6">
    <source>
        <dbReference type="Proteomes" id="UP001320544"/>
    </source>
</evidence>
<feature type="domain" description="4Fe-4S ferredoxin-type" evidence="4">
    <location>
        <begin position="11"/>
        <end position="40"/>
    </location>
</feature>
<dbReference type="SUPFAM" id="SSF54862">
    <property type="entry name" value="4Fe-4S ferredoxins"/>
    <property type="match status" value="1"/>
</dbReference>
<accession>A0ABM7WHE1</accession>
<dbReference type="PANTHER" id="PTHR37954">
    <property type="entry name" value="BLL4979 PROTEIN"/>
    <property type="match status" value="1"/>
</dbReference>
<feature type="domain" description="4Fe-4S ferredoxin-type" evidence="4">
    <location>
        <begin position="44"/>
        <end position="69"/>
    </location>
</feature>
<name>A0ABM7WHE1_9ACTN</name>
<evidence type="ECO:0000259" key="4">
    <source>
        <dbReference type="PROSITE" id="PS51379"/>
    </source>
</evidence>
<keyword evidence="1" id="KW-0479">Metal-binding</keyword>
<dbReference type="PANTHER" id="PTHR37954:SF3">
    <property type="entry name" value="DUF169 DOMAIN-CONTAINING PROTEIN"/>
    <property type="match status" value="1"/>
</dbReference>
<dbReference type="Pfam" id="PF13237">
    <property type="entry name" value="Fer4_10"/>
    <property type="match status" value="1"/>
</dbReference>
<evidence type="ECO:0000256" key="2">
    <source>
        <dbReference type="ARBA" id="ARBA00023004"/>
    </source>
</evidence>
<keyword evidence="6" id="KW-1185">Reference proteome</keyword>
<sequence>MTNMSENEVGYMIHVNRDLCTSCGLCEAFCPVNVFEMNDGPQAVRPEDCWGCETCAGQCPVHAIRIEASSAAKAAFADREKAAPLDPEIKARYKEWSRVLRDVLGLRWHPVAISLVKAGAPLPDVPIPEERLRFCQSLMAARRGRSLMMPANRHACPDGTSILGLTPMPEKLASGELYILFHKLDSVEAAKRMVHERPCLEPRTVDATVVAPLSEAACEAEVVAIVAQPEQIMWLSMATSYYTGHRHDFHASGYNAQCVETTLLPMTTGEINISFGCYGCRASSDVGDDCMMMGIPVELMPQVIKGLEELGKKAIPQSRDKIYLPPF</sequence>
<evidence type="ECO:0000256" key="1">
    <source>
        <dbReference type="ARBA" id="ARBA00022723"/>
    </source>
</evidence>
<gene>
    <name evidence="5" type="ORF">CE91St30_10210</name>
</gene>
<evidence type="ECO:0000256" key="3">
    <source>
        <dbReference type="ARBA" id="ARBA00023014"/>
    </source>
</evidence>
<organism evidence="5 6">
    <name type="scientific">Raoultibacter timonensis</name>
    <dbReference type="NCBI Taxonomy" id="1907662"/>
    <lineage>
        <taxon>Bacteria</taxon>
        <taxon>Bacillati</taxon>
        <taxon>Actinomycetota</taxon>
        <taxon>Coriobacteriia</taxon>
        <taxon>Eggerthellales</taxon>
        <taxon>Eggerthellaceae</taxon>
        <taxon>Raoultibacter</taxon>
    </lineage>
</organism>
<dbReference type="Proteomes" id="UP001320544">
    <property type="component" value="Chromosome"/>
</dbReference>
<keyword evidence="3" id="KW-0411">Iron-sulfur</keyword>
<dbReference type="Pfam" id="PF02596">
    <property type="entry name" value="DUF169"/>
    <property type="match status" value="1"/>
</dbReference>
<evidence type="ECO:0000313" key="5">
    <source>
        <dbReference type="EMBL" id="BDE95688.1"/>
    </source>
</evidence>
<dbReference type="PROSITE" id="PS00198">
    <property type="entry name" value="4FE4S_FER_1"/>
    <property type="match status" value="2"/>
</dbReference>
<dbReference type="PROSITE" id="PS51379">
    <property type="entry name" value="4FE4S_FER_2"/>
    <property type="match status" value="2"/>
</dbReference>
<protein>
    <recommendedName>
        <fullName evidence="4">4Fe-4S ferredoxin-type domain-containing protein</fullName>
    </recommendedName>
</protein>